<dbReference type="EMBL" id="JASZZX010000016">
    <property type="protein sequence ID" value="MDM3927848.1"/>
    <property type="molecule type" value="Genomic_DNA"/>
</dbReference>
<name>A0ABT7P468_MYCIT</name>
<accession>A0ABT7P468</accession>
<dbReference type="Proteomes" id="UP001529272">
    <property type="component" value="Unassembled WGS sequence"/>
</dbReference>
<proteinExistence type="predicted"/>
<comment type="caution">
    <text evidence="1">The sequence shown here is derived from an EMBL/GenBank/DDBJ whole genome shotgun (WGS) entry which is preliminary data.</text>
</comment>
<gene>
    <name evidence="1" type="ORF">QRB35_17705</name>
</gene>
<keyword evidence="2" id="KW-1185">Reference proteome</keyword>
<sequence>MSIVVTAADSTSELFSYAELAEKLTAGEEWHFAARLLREVVIRSRRATETPAVDFIHRDPGLTGIRGWDALIGGVASMTGRGRVSDPTVLDWCFAPQRYCPDEMFTPFGVPDKYFWIDYLRTPVELQVRNVIFPAGNLEGV</sequence>
<reference evidence="2" key="1">
    <citation type="submission" date="2023-06" db="EMBL/GenBank/DDBJ databases">
        <title>Itaconate inhibition of nontuberculous mycobacteria.</title>
        <authorList>
            <person name="Spilker T."/>
        </authorList>
    </citation>
    <scope>NUCLEOTIDE SEQUENCE [LARGE SCALE GENOMIC DNA]</scope>
    <source>
        <strain evidence="2">FLAC1071</strain>
    </source>
</reference>
<evidence type="ECO:0000313" key="2">
    <source>
        <dbReference type="Proteomes" id="UP001529272"/>
    </source>
</evidence>
<protein>
    <submittedName>
        <fullName evidence="1">Uncharacterized protein</fullName>
    </submittedName>
</protein>
<organism evidence="1 2">
    <name type="scientific">Mycobacterium intracellulare subsp. chimaera</name>
    <dbReference type="NCBI Taxonomy" id="222805"/>
    <lineage>
        <taxon>Bacteria</taxon>
        <taxon>Bacillati</taxon>
        <taxon>Actinomycetota</taxon>
        <taxon>Actinomycetes</taxon>
        <taxon>Mycobacteriales</taxon>
        <taxon>Mycobacteriaceae</taxon>
        <taxon>Mycobacterium</taxon>
        <taxon>Mycobacterium avium complex (MAC)</taxon>
    </lineage>
</organism>
<evidence type="ECO:0000313" key="1">
    <source>
        <dbReference type="EMBL" id="MDM3927848.1"/>
    </source>
</evidence>
<dbReference type="RefSeq" id="WP_069953999.1">
    <property type="nucleotide sequence ID" value="NZ_CP012886.2"/>
</dbReference>
<reference evidence="1 2" key="2">
    <citation type="submission" date="2023-06" db="EMBL/GenBank/DDBJ databases">
        <title>Itaconate inhibition of nontuberculous mycobacteria.</title>
        <authorList>
            <person name="Breen P."/>
            <person name="Zimbric M."/>
            <person name="Caverly L."/>
        </authorList>
    </citation>
    <scope>NUCLEOTIDE SEQUENCE [LARGE SCALE GENOMIC DNA]</scope>
    <source>
        <strain evidence="1 2">FLAC1071</strain>
    </source>
</reference>